<gene>
    <name evidence="2" type="ORF">EV146_108295</name>
</gene>
<keyword evidence="3" id="KW-1185">Reference proteome</keyword>
<feature type="transmembrane region" description="Helical" evidence="1">
    <location>
        <begin position="37"/>
        <end position="53"/>
    </location>
</feature>
<accession>A0A4R2BE92</accession>
<evidence type="ECO:0000256" key="1">
    <source>
        <dbReference type="SAM" id="Phobius"/>
    </source>
</evidence>
<keyword evidence="1" id="KW-0472">Membrane</keyword>
<feature type="transmembrane region" description="Helical" evidence="1">
    <location>
        <begin position="65"/>
        <end position="83"/>
    </location>
</feature>
<organism evidence="2 3">
    <name type="scientific">Mesobacillus foraminis</name>
    <dbReference type="NCBI Taxonomy" id="279826"/>
    <lineage>
        <taxon>Bacteria</taxon>
        <taxon>Bacillati</taxon>
        <taxon>Bacillota</taxon>
        <taxon>Bacilli</taxon>
        <taxon>Bacillales</taxon>
        <taxon>Bacillaceae</taxon>
        <taxon>Mesobacillus</taxon>
    </lineage>
</organism>
<reference evidence="2 3" key="1">
    <citation type="journal article" date="2015" name="Stand. Genomic Sci.">
        <title>Genomic Encyclopedia of Bacterial and Archaeal Type Strains, Phase III: the genomes of soil and plant-associated and newly described type strains.</title>
        <authorList>
            <person name="Whitman W.B."/>
            <person name="Woyke T."/>
            <person name="Klenk H.P."/>
            <person name="Zhou Y."/>
            <person name="Lilburn T.G."/>
            <person name="Beck B.J."/>
            <person name="De Vos P."/>
            <person name="Vandamme P."/>
            <person name="Eisen J.A."/>
            <person name="Garrity G."/>
            <person name="Hugenholtz P."/>
            <person name="Kyrpides N.C."/>
        </authorList>
    </citation>
    <scope>NUCLEOTIDE SEQUENCE [LARGE SCALE GENOMIC DNA]</scope>
    <source>
        <strain evidence="2 3">CV53</strain>
    </source>
</reference>
<name>A0A4R2BE92_9BACI</name>
<proteinExistence type="predicted"/>
<keyword evidence="1" id="KW-1133">Transmembrane helix</keyword>
<evidence type="ECO:0000313" key="2">
    <source>
        <dbReference type="EMBL" id="TCN24179.1"/>
    </source>
</evidence>
<dbReference type="EMBL" id="SLVV01000008">
    <property type="protein sequence ID" value="TCN24179.1"/>
    <property type="molecule type" value="Genomic_DNA"/>
</dbReference>
<dbReference type="Proteomes" id="UP000295689">
    <property type="component" value="Unassembled WGS sequence"/>
</dbReference>
<dbReference type="AlphaFoldDB" id="A0A4R2BE92"/>
<keyword evidence="1" id="KW-0812">Transmembrane</keyword>
<evidence type="ECO:0000313" key="3">
    <source>
        <dbReference type="Proteomes" id="UP000295689"/>
    </source>
</evidence>
<comment type="caution">
    <text evidence="2">The sequence shown here is derived from an EMBL/GenBank/DDBJ whole genome shotgun (WGS) entry which is preliminary data.</text>
</comment>
<protein>
    <submittedName>
        <fullName evidence="2">Uncharacterized protein</fullName>
    </submittedName>
</protein>
<sequence>MNFMRIMILVQFLAVILLINFGSQTIRAVLHIDQKWLIGLINGALVCLVLIITNKIKILETKVPMPLGVIILISIFLLPFWIVL</sequence>